<keyword evidence="2" id="KW-1133">Transmembrane helix</keyword>
<feature type="transmembrane region" description="Helical" evidence="2">
    <location>
        <begin position="6"/>
        <end position="26"/>
    </location>
</feature>
<organism evidence="3 4">
    <name type="scientific">Cruoricaptor ignavus</name>
    <dbReference type="NCBI Taxonomy" id="1118202"/>
    <lineage>
        <taxon>Bacteria</taxon>
        <taxon>Pseudomonadati</taxon>
        <taxon>Bacteroidota</taxon>
        <taxon>Flavobacteriia</taxon>
        <taxon>Flavobacteriales</taxon>
        <taxon>Weeksellaceae</taxon>
        <taxon>Cruoricaptor</taxon>
    </lineage>
</organism>
<feature type="compositionally biased region" description="Acidic residues" evidence="1">
    <location>
        <begin position="154"/>
        <end position="164"/>
    </location>
</feature>
<gene>
    <name evidence="3" type="ORF">IMZ16_09710</name>
</gene>
<feature type="region of interest" description="Disordered" evidence="1">
    <location>
        <begin position="106"/>
        <end position="172"/>
    </location>
</feature>
<feature type="compositionally biased region" description="Acidic residues" evidence="1">
    <location>
        <begin position="81"/>
        <end position="90"/>
    </location>
</feature>
<evidence type="ECO:0000313" key="3">
    <source>
        <dbReference type="EMBL" id="QOR73770.1"/>
    </source>
</evidence>
<keyword evidence="2" id="KW-0812">Transmembrane</keyword>
<sequence length="213" mass="24903">MLKYTLLLLMLYVLYYLGMILYDLFLKKEKTKAEDLPEKYALSGLVISPVENIKSVEIEDVENLKTPESYQKDIFRSTDQESNEEEPLDLEEIRKRFEAEQDIDGYESGVQKNLPSELQGPSSQDEGDENAFQDESNGPIVKDEYSKSEHEDVQVEETSQEPESEEHPNPMEEILRKEVAEKERQWQEYRYLSESSIEMVANYDGHKVYHSLM</sequence>
<name>A0A7M1T1P3_9FLAO</name>
<dbReference type="Proteomes" id="UP000593605">
    <property type="component" value="Chromosome"/>
</dbReference>
<reference evidence="3 4" key="1">
    <citation type="submission" date="2020-10" db="EMBL/GenBank/DDBJ databases">
        <title>Complete genome of Cruoricapor ignavus strain M1214 isolated from the blood culture of a febrile patient.</title>
        <authorList>
            <person name="Guglielmino C.J.D."/>
        </authorList>
    </citation>
    <scope>NUCLEOTIDE SEQUENCE [LARGE SCALE GENOMIC DNA]</scope>
    <source>
        <strain evidence="3 4">M1214</strain>
    </source>
</reference>
<evidence type="ECO:0000256" key="2">
    <source>
        <dbReference type="SAM" id="Phobius"/>
    </source>
</evidence>
<proteinExistence type="predicted"/>
<dbReference type="AlphaFoldDB" id="A0A7M1T1P3"/>
<accession>A0A7M1T1P3</accession>
<keyword evidence="2" id="KW-0472">Membrane</keyword>
<dbReference type="RefSeq" id="WP_193439871.1">
    <property type="nucleotide sequence ID" value="NZ_CP063145.1"/>
</dbReference>
<feature type="compositionally biased region" description="Basic and acidic residues" evidence="1">
    <location>
        <begin position="69"/>
        <end position="79"/>
    </location>
</feature>
<evidence type="ECO:0000256" key="1">
    <source>
        <dbReference type="SAM" id="MobiDB-lite"/>
    </source>
</evidence>
<dbReference type="KEGG" id="civ:IMZ16_09710"/>
<feature type="compositionally biased region" description="Basic and acidic residues" evidence="1">
    <location>
        <begin position="141"/>
        <end position="153"/>
    </location>
</feature>
<evidence type="ECO:0000313" key="4">
    <source>
        <dbReference type="Proteomes" id="UP000593605"/>
    </source>
</evidence>
<protein>
    <submittedName>
        <fullName evidence="3">Uncharacterized protein</fullName>
    </submittedName>
</protein>
<feature type="compositionally biased region" description="Polar residues" evidence="1">
    <location>
        <begin position="110"/>
        <end position="124"/>
    </location>
</feature>
<feature type="region of interest" description="Disordered" evidence="1">
    <location>
        <begin position="69"/>
        <end position="90"/>
    </location>
</feature>
<dbReference type="EMBL" id="CP063145">
    <property type="protein sequence ID" value="QOR73770.1"/>
    <property type="molecule type" value="Genomic_DNA"/>
</dbReference>